<dbReference type="GO" id="GO:0006508">
    <property type="term" value="P:proteolysis"/>
    <property type="evidence" value="ECO:0007669"/>
    <property type="project" value="UniProtKB-KW"/>
</dbReference>
<keyword evidence="7" id="KW-1185">Reference proteome</keyword>
<evidence type="ECO:0000313" key="5">
    <source>
        <dbReference type="EMBL" id="CAI9928618.1"/>
    </source>
</evidence>
<dbReference type="GO" id="GO:0008234">
    <property type="term" value="F:cysteine-type peptidase activity"/>
    <property type="evidence" value="ECO:0007669"/>
    <property type="project" value="InterPro"/>
</dbReference>
<accession>A0AA86U2E6</accession>
<organism evidence="5">
    <name type="scientific">Hexamita inflata</name>
    <dbReference type="NCBI Taxonomy" id="28002"/>
    <lineage>
        <taxon>Eukaryota</taxon>
        <taxon>Metamonada</taxon>
        <taxon>Diplomonadida</taxon>
        <taxon>Hexamitidae</taxon>
        <taxon>Hexamitinae</taxon>
        <taxon>Hexamita</taxon>
    </lineage>
</organism>
<gene>
    <name evidence="5" type="ORF">HINF_LOCUS16263</name>
    <name evidence="6" type="ORF">HINF_LOCUS51319</name>
</gene>
<comment type="similarity">
    <text evidence="1">Belongs to the peptidase C48 family.</text>
</comment>
<sequence length="716" mass="85386">MNQQKTIHDQNSGYGQEYLKQIEVMKYLVNDEDIQQDIQLRQKIFIKTEHNQEIQCKYWDIPNVPLKKKMIGPLIMNYDINKFIDIQWFEDEIQQFVVEILDGAIPNNIIIYPIYSEARFKYYSESFTNQLQQKQNIQDIFAMVNDQCHWYMLHFNVKNKIVNAFDSLNLSETKIQDQNCILMQKYNQILKQIEQTLNIQFTHIKAIRIAKQIGSNDSGFVLFRFLMLYISQNQSFQKIKTTIRTQYIFRRKIWQILSQYHQEGQEKPIIISQTPVKVVIPEQNYNIVKKQLVYQQQQDDKQVINIKNDIKIETLRQPQQFGKYPAKQILNTKQISKQLNIVIFITQKYPEYLLQLNQSKQIKTNLLRGEKKVEFTVNDDFEVIFVNQHQILIDYLHKLTQYNSNCTSKIICFQHELHGISKIQQTQQLLNQSFENVKGFKPVYVFDVYNQITFNQIIKENNIYLAKIYDLCTKIDFDNIIYHNITQLKDKYSVYNYYSGIFTNSDLDDAHHIISYNKIQLYENNTSLHNVILFRRTMLEENDICNYNVEQYRFTEELSFSIVYLTNKYQQKQIKQFILSVNKQKLSKGYLQNLRVLPQCIIIVDYRDLPSLCQSLHYTEYQRVQTALTNLKECNKIVVINVMQDSVHSQLIIDKVQQIHIPTEIYENDPQFLIYNNQDEMILVTQTSVLQYLNPSQENKIQVSNHEAKKVKKAKQ</sequence>
<feature type="domain" description="Ubiquitin-like protease family profile" evidence="4">
    <location>
        <begin position="73"/>
        <end position="229"/>
    </location>
</feature>
<evidence type="ECO:0000259" key="4">
    <source>
        <dbReference type="PROSITE" id="PS50600"/>
    </source>
</evidence>
<protein>
    <submittedName>
        <fullName evidence="5">Papain-like cysteine peptidase superfamily</fullName>
    </submittedName>
    <submittedName>
        <fullName evidence="6">Papain-like_cysteine peptidase superfamily</fullName>
    </submittedName>
</protein>
<comment type="caution">
    <text evidence="5">The sequence shown here is derived from an EMBL/GenBank/DDBJ whole genome shotgun (WGS) entry which is preliminary data.</text>
</comment>
<evidence type="ECO:0000313" key="7">
    <source>
        <dbReference type="Proteomes" id="UP001642409"/>
    </source>
</evidence>
<evidence type="ECO:0000256" key="3">
    <source>
        <dbReference type="ARBA" id="ARBA00022801"/>
    </source>
</evidence>
<evidence type="ECO:0000313" key="6">
    <source>
        <dbReference type="EMBL" id="CAL6064366.1"/>
    </source>
</evidence>
<reference evidence="5" key="1">
    <citation type="submission" date="2023-06" db="EMBL/GenBank/DDBJ databases">
        <authorList>
            <person name="Kurt Z."/>
        </authorList>
    </citation>
    <scope>NUCLEOTIDE SEQUENCE</scope>
</reference>
<proteinExistence type="inferred from homology"/>
<dbReference type="Gene3D" id="3.40.395.10">
    <property type="entry name" value="Adenoviral Proteinase, Chain A"/>
    <property type="match status" value="1"/>
</dbReference>
<keyword evidence="2" id="KW-0645">Protease</keyword>
<keyword evidence="3" id="KW-0378">Hydrolase</keyword>
<name>A0AA86U2E6_9EUKA</name>
<dbReference type="InterPro" id="IPR038765">
    <property type="entry name" value="Papain-like_cys_pep_sf"/>
</dbReference>
<reference evidence="6 7" key="2">
    <citation type="submission" date="2024-07" db="EMBL/GenBank/DDBJ databases">
        <authorList>
            <person name="Akdeniz Z."/>
        </authorList>
    </citation>
    <scope>NUCLEOTIDE SEQUENCE [LARGE SCALE GENOMIC DNA]</scope>
</reference>
<dbReference type="SUPFAM" id="SSF54001">
    <property type="entry name" value="Cysteine proteinases"/>
    <property type="match status" value="1"/>
</dbReference>
<dbReference type="InterPro" id="IPR003653">
    <property type="entry name" value="Peptidase_C48_C"/>
</dbReference>
<evidence type="ECO:0000256" key="1">
    <source>
        <dbReference type="ARBA" id="ARBA00005234"/>
    </source>
</evidence>
<dbReference type="PROSITE" id="PS50600">
    <property type="entry name" value="ULP_PROTEASE"/>
    <property type="match status" value="1"/>
</dbReference>
<evidence type="ECO:0000256" key="2">
    <source>
        <dbReference type="ARBA" id="ARBA00022670"/>
    </source>
</evidence>
<dbReference type="EMBL" id="CATOUU010000409">
    <property type="protein sequence ID" value="CAI9928618.1"/>
    <property type="molecule type" value="Genomic_DNA"/>
</dbReference>
<dbReference type="AlphaFoldDB" id="A0AA86U2E6"/>
<dbReference type="Proteomes" id="UP001642409">
    <property type="component" value="Unassembled WGS sequence"/>
</dbReference>
<dbReference type="EMBL" id="CAXDID020000250">
    <property type="protein sequence ID" value="CAL6064366.1"/>
    <property type="molecule type" value="Genomic_DNA"/>
</dbReference>